<reference evidence="1 2" key="1">
    <citation type="submission" date="2018-12" db="EMBL/GenBank/DDBJ databases">
        <authorList>
            <person name="Li K."/>
        </authorList>
    </citation>
    <scope>NUCLEOTIDE SEQUENCE [LARGE SCALE GENOMIC DNA]</scope>
    <source>
        <strain evidence="2">CR22</strain>
    </source>
</reference>
<dbReference type="AlphaFoldDB" id="A0A3Q9C6H2"/>
<dbReference type="EMBL" id="CP034463">
    <property type="protein sequence ID" value="AZP21847.1"/>
    <property type="molecule type" value="Genomic_DNA"/>
</dbReference>
<keyword evidence="2" id="KW-1185">Reference proteome</keyword>
<sequence length="341" mass="36859">MIFGTQTGERFLEAVTAFETAVRGQDPDGAERAFQELHRSLGEAGPHETAQAAPRLAALLPEVPPGPRGVVAVIVGACVERGADPRPCAPYVFVELAETLAEIGEFCERWQETGGGDHPHPDDSDAHPALFERVGPEAALAWLSLPQFEMACLALLNDPGVRTALDRSLRARLVRAVTAVEETTGHQFKCLKYALLVLDDEPLVVLHRPSGTGYRMRMGGIGDNFQLHTLLADLLVGGGHVPGRAPSPQEVAVCRDAPGQVHTVGSFNLMTPGGEWVWNEGTPADIPVVDGVRLLVLDPPAYERSWPSGRFFPNMTGDLVLERVLDEAETRYWLEGCVPAT</sequence>
<proteinExistence type="predicted"/>
<gene>
    <name evidence="1" type="ORF">EJC51_40655</name>
</gene>
<organism evidence="1 2">
    <name type="scientific">Streptomyces aquilus</name>
    <dbReference type="NCBI Taxonomy" id="2548456"/>
    <lineage>
        <taxon>Bacteria</taxon>
        <taxon>Bacillati</taxon>
        <taxon>Actinomycetota</taxon>
        <taxon>Actinomycetes</taxon>
        <taxon>Kitasatosporales</taxon>
        <taxon>Streptomycetaceae</taxon>
        <taxon>Streptomyces</taxon>
    </lineage>
</organism>
<protein>
    <submittedName>
        <fullName evidence="1">Uncharacterized protein</fullName>
    </submittedName>
</protein>
<accession>A0A3Q9C6H2</accession>
<name>A0A3Q9C6H2_9ACTN</name>
<dbReference type="Proteomes" id="UP000280197">
    <property type="component" value="Chromosome"/>
</dbReference>
<evidence type="ECO:0000313" key="1">
    <source>
        <dbReference type="EMBL" id="AZP21847.1"/>
    </source>
</evidence>
<dbReference type="RefSeq" id="WP_126275666.1">
    <property type="nucleotide sequence ID" value="NZ_CP034463.1"/>
</dbReference>
<dbReference type="KEGG" id="saqu:EJC51_40655"/>
<evidence type="ECO:0000313" key="2">
    <source>
        <dbReference type="Proteomes" id="UP000280197"/>
    </source>
</evidence>